<evidence type="ECO:0008006" key="4">
    <source>
        <dbReference type="Google" id="ProtNLM"/>
    </source>
</evidence>
<evidence type="ECO:0000313" key="2">
    <source>
        <dbReference type="EMBL" id="GFN85410.1"/>
    </source>
</evidence>
<dbReference type="Proteomes" id="UP000735302">
    <property type="component" value="Unassembled WGS sequence"/>
</dbReference>
<accession>A0AAV3YQ32</accession>
<evidence type="ECO:0000256" key="1">
    <source>
        <dbReference type="SAM" id="MobiDB-lite"/>
    </source>
</evidence>
<proteinExistence type="predicted"/>
<organism evidence="2 3">
    <name type="scientific">Plakobranchus ocellatus</name>
    <dbReference type="NCBI Taxonomy" id="259542"/>
    <lineage>
        <taxon>Eukaryota</taxon>
        <taxon>Metazoa</taxon>
        <taxon>Spiralia</taxon>
        <taxon>Lophotrochozoa</taxon>
        <taxon>Mollusca</taxon>
        <taxon>Gastropoda</taxon>
        <taxon>Heterobranchia</taxon>
        <taxon>Euthyneura</taxon>
        <taxon>Panpulmonata</taxon>
        <taxon>Sacoglossa</taxon>
        <taxon>Placobranchoidea</taxon>
        <taxon>Plakobranchidae</taxon>
        <taxon>Plakobranchus</taxon>
    </lineage>
</organism>
<dbReference type="AlphaFoldDB" id="A0AAV3YQ32"/>
<dbReference type="EMBL" id="BLXT01001414">
    <property type="protein sequence ID" value="GFN85410.1"/>
    <property type="molecule type" value="Genomic_DNA"/>
</dbReference>
<reference evidence="2 3" key="1">
    <citation type="journal article" date="2021" name="Elife">
        <title>Chloroplast acquisition without the gene transfer in kleptoplastic sea slugs, Plakobranchus ocellatus.</title>
        <authorList>
            <person name="Maeda T."/>
            <person name="Takahashi S."/>
            <person name="Yoshida T."/>
            <person name="Shimamura S."/>
            <person name="Takaki Y."/>
            <person name="Nagai Y."/>
            <person name="Toyoda A."/>
            <person name="Suzuki Y."/>
            <person name="Arimoto A."/>
            <person name="Ishii H."/>
            <person name="Satoh N."/>
            <person name="Nishiyama T."/>
            <person name="Hasebe M."/>
            <person name="Maruyama T."/>
            <person name="Minagawa J."/>
            <person name="Obokata J."/>
            <person name="Shigenobu S."/>
        </authorList>
    </citation>
    <scope>NUCLEOTIDE SEQUENCE [LARGE SCALE GENOMIC DNA]</scope>
</reference>
<feature type="compositionally biased region" description="Low complexity" evidence="1">
    <location>
        <begin position="263"/>
        <end position="272"/>
    </location>
</feature>
<feature type="region of interest" description="Disordered" evidence="1">
    <location>
        <begin position="97"/>
        <end position="118"/>
    </location>
</feature>
<comment type="caution">
    <text evidence="2">The sequence shown here is derived from an EMBL/GenBank/DDBJ whole genome shotgun (WGS) entry which is preliminary data.</text>
</comment>
<feature type="region of interest" description="Disordered" evidence="1">
    <location>
        <begin position="254"/>
        <end position="280"/>
    </location>
</feature>
<gene>
    <name evidence="2" type="ORF">PoB_001191600</name>
</gene>
<feature type="compositionally biased region" description="Polar residues" evidence="1">
    <location>
        <begin position="199"/>
        <end position="214"/>
    </location>
</feature>
<keyword evidence="3" id="KW-1185">Reference proteome</keyword>
<sequence length="280" mass="32301">MARKKWTYLRDYNRWQKQMMFSTKSGQGAEKKKKWNLFDAMSFLNPFVENPTTASNLESFESQADSRSLDAPSPSNVTQFAEQDEEDEQEEITTCMSQEQPHNFKRQPENVQKTISTRRRKRQLYNPIDMEVLQALKELEKEDDTDGYWWRGLKPMLKELDPIESLKFKLDVTGLLLTYVERAKTKKKAATRSIDDRFTNSPSPNCVQSLATSTPREEYSAGTRSIDHRFTNSLSPNLQSLATSTTRKVYQAAYVQPQARPGTSSSTSSSNSFGDYYQYQ</sequence>
<feature type="region of interest" description="Disordered" evidence="1">
    <location>
        <begin position="195"/>
        <end position="225"/>
    </location>
</feature>
<feature type="compositionally biased region" description="Basic and acidic residues" evidence="1">
    <location>
        <begin position="215"/>
        <end position="225"/>
    </location>
</feature>
<protein>
    <recommendedName>
        <fullName evidence="4">BESS domain-containing protein</fullName>
    </recommendedName>
</protein>
<evidence type="ECO:0000313" key="3">
    <source>
        <dbReference type="Proteomes" id="UP000735302"/>
    </source>
</evidence>
<name>A0AAV3YQ32_9GAST</name>